<protein>
    <submittedName>
        <fullName evidence="1">Uncharacterized protein</fullName>
    </submittedName>
</protein>
<sequence>MQLSRHLRPLRTPLQLQCKAQFISPINRRAAFSTAFRTMAQEFKLKDVTSLQLKNGEKKEVEVEGVEGGKVLLLKSQDKIHATSPTCTHYGAPLVKGILTPEGRLTCPWHGACFNVTTGDVEDAPALDPISKYEVFERDGAVYVKTDEETLKASRGKLNIKCSALTPHGGSATLGAVEGLRGGGFKGKITVISKEGYQPIDRTKLSKALLADLSKAAWRSKDFYKDASIEFVEDEAKSVDFSGKKVETKSGKTYEYSKLVLATGGTPNYLPLEGLKGDLGNTFLLRTLPDAQNILKAVGDNGKKIVVVGSSFIGMEVGNCLAGMKNDVTIIGMEAAPMERVMGEKVGKIFRGLLEKNGVKFKMGASVSKATPSKTDPSKIGAVHLKDGTILEADLVIEGVGVKPATEYLQSNPSIQLEKDGSLLTNEAFQVQGLTDVYAIGDIATYPYHGPGGNGKPVRIEHWNVAQNAGRSVARSINEPGAAPKPFIPVFWSALGSQLRYCGNTANGYDDVVLQGDVEKPSFVAYYTNGDEVVAVASMMKDPYMTQSAELMRRGKMPGKKELQNGKDILDIGLPSEIKI</sequence>
<name>A0ACC2HV51_9PLEO</name>
<dbReference type="EMBL" id="JAPHNI010001062">
    <property type="protein sequence ID" value="KAJ8106855.1"/>
    <property type="molecule type" value="Genomic_DNA"/>
</dbReference>
<keyword evidence="2" id="KW-1185">Reference proteome</keyword>
<accession>A0ACC2HV51</accession>
<dbReference type="Proteomes" id="UP001153331">
    <property type="component" value="Unassembled WGS sequence"/>
</dbReference>
<proteinExistence type="predicted"/>
<reference evidence="1" key="1">
    <citation type="submission" date="2022-11" db="EMBL/GenBank/DDBJ databases">
        <title>Genome Sequence of Boeremia exigua.</title>
        <authorList>
            <person name="Buettner E."/>
        </authorList>
    </citation>
    <scope>NUCLEOTIDE SEQUENCE</scope>
    <source>
        <strain evidence="1">CU02</strain>
    </source>
</reference>
<evidence type="ECO:0000313" key="2">
    <source>
        <dbReference type="Proteomes" id="UP001153331"/>
    </source>
</evidence>
<evidence type="ECO:0000313" key="1">
    <source>
        <dbReference type="EMBL" id="KAJ8106855.1"/>
    </source>
</evidence>
<organism evidence="1 2">
    <name type="scientific">Boeremia exigua</name>
    <dbReference type="NCBI Taxonomy" id="749465"/>
    <lineage>
        <taxon>Eukaryota</taxon>
        <taxon>Fungi</taxon>
        <taxon>Dikarya</taxon>
        <taxon>Ascomycota</taxon>
        <taxon>Pezizomycotina</taxon>
        <taxon>Dothideomycetes</taxon>
        <taxon>Pleosporomycetidae</taxon>
        <taxon>Pleosporales</taxon>
        <taxon>Pleosporineae</taxon>
        <taxon>Didymellaceae</taxon>
        <taxon>Boeremia</taxon>
    </lineage>
</organism>
<comment type="caution">
    <text evidence="1">The sequence shown here is derived from an EMBL/GenBank/DDBJ whole genome shotgun (WGS) entry which is preliminary data.</text>
</comment>
<gene>
    <name evidence="1" type="ORF">OPT61_g9266</name>
</gene>